<keyword evidence="1" id="KW-0472">Membrane</keyword>
<evidence type="ECO:0000313" key="4">
    <source>
        <dbReference type="Proteomes" id="UP000448943"/>
    </source>
</evidence>
<accession>A0A6N9Q2N7</accession>
<sequence length="162" mass="18791">MSRNRSCPERSGEWPFCSMSSVLILGGVFLNFPIILRIFTPVSVLIICIIYSFYFSENSIYLTLINVSFMIGIFILSISAIFYVSSGWFQPLYHFMIRRKKPSKEQLDESLVDYQVAPDVLEEKQKLKLKKQTLRKESLLLPLITAITLLITSFIVLFFHSY</sequence>
<dbReference type="Proteomes" id="UP000448943">
    <property type="component" value="Unassembled WGS sequence"/>
</dbReference>
<organism evidence="3 4">
    <name type="scientific">Chengkuizengella marina</name>
    <dbReference type="NCBI Taxonomy" id="2507566"/>
    <lineage>
        <taxon>Bacteria</taxon>
        <taxon>Bacillati</taxon>
        <taxon>Bacillota</taxon>
        <taxon>Bacilli</taxon>
        <taxon>Bacillales</taxon>
        <taxon>Paenibacillaceae</taxon>
        <taxon>Chengkuizengella</taxon>
    </lineage>
</organism>
<proteinExistence type="predicted"/>
<name>A0A6N9Q2N7_9BACL</name>
<keyword evidence="4" id="KW-1185">Reference proteome</keyword>
<reference evidence="3 4" key="1">
    <citation type="submission" date="2019-01" db="EMBL/GenBank/DDBJ databases">
        <title>Chengkuizengella sp. nov., isolated from deep-sea sediment of East Pacific Ocean.</title>
        <authorList>
            <person name="Yang J."/>
            <person name="Lai Q."/>
            <person name="Shao Z."/>
        </authorList>
    </citation>
    <scope>NUCLEOTIDE SEQUENCE [LARGE SCALE GENOMIC DNA]</scope>
    <source>
        <strain evidence="3 4">YPA3-1-1</strain>
    </source>
</reference>
<keyword evidence="1" id="KW-0812">Transmembrane</keyword>
<feature type="transmembrane region" description="Helical" evidence="1">
    <location>
        <begin position="60"/>
        <end position="89"/>
    </location>
</feature>
<evidence type="ECO:0000256" key="1">
    <source>
        <dbReference type="SAM" id="Phobius"/>
    </source>
</evidence>
<dbReference type="AlphaFoldDB" id="A0A6N9Q2N7"/>
<keyword evidence="1" id="KW-1133">Transmembrane helix</keyword>
<evidence type="ECO:0000259" key="2">
    <source>
        <dbReference type="Pfam" id="PF13038"/>
    </source>
</evidence>
<dbReference type="EMBL" id="SIJB01000017">
    <property type="protein sequence ID" value="NBI28748.1"/>
    <property type="molecule type" value="Genomic_DNA"/>
</dbReference>
<gene>
    <name evidence="3" type="ORF">ERL59_07235</name>
</gene>
<comment type="caution">
    <text evidence="3">The sequence shown here is derived from an EMBL/GenBank/DDBJ whole genome shotgun (WGS) entry which is preliminary data.</text>
</comment>
<feature type="transmembrane region" description="Helical" evidence="1">
    <location>
        <begin position="21"/>
        <end position="54"/>
    </location>
</feature>
<dbReference type="InterPro" id="IPR025007">
    <property type="entry name" value="DUF3899"/>
</dbReference>
<feature type="domain" description="DUF3899" evidence="2">
    <location>
        <begin position="65"/>
        <end position="157"/>
    </location>
</feature>
<feature type="transmembrane region" description="Helical" evidence="1">
    <location>
        <begin position="139"/>
        <end position="159"/>
    </location>
</feature>
<protein>
    <submittedName>
        <fullName evidence="3">DUF3899 domain-containing protein</fullName>
    </submittedName>
</protein>
<dbReference type="Pfam" id="PF13038">
    <property type="entry name" value="DUF3899"/>
    <property type="match status" value="1"/>
</dbReference>
<evidence type="ECO:0000313" key="3">
    <source>
        <dbReference type="EMBL" id="NBI28748.1"/>
    </source>
</evidence>